<feature type="compositionally biased region" description="Low complexity" evidence="5">
    <location>
        <begin position="482"/>
        <end position="493"/>
    </location>
</feature>
<evidence type="ECO:0000313" key="7">
    <source>
        <dbReference type="EMBL" id="CAD0196514.1"/>
    </source>
</evidence>
<organism evidence="7 8">
    <name type="scientific">Chrysodeixis includens</name>
    <name type="common">Soybean looper</name>
    <name type="synonym">Pseudoplusia includens</name>
    <dbReference type="NCBI Taxonomy" id="689277"/>
    <lineage>
        <taxon>Eukaryota</taxon>
        <taxon>Metazoa</taxon>
        <taxon>Ecdysozoa</taxon>
        <taxon>Arthropoda</taxon>
        <taxon>Hexapoda</taxon>
        <taxon>Insecta</taxon>
        <taxon>Pterygota</taxon>
        <taxon>Neoptera</taxon>
        <taxon>Endopterygota</taxon>
        <taxon>Lepidoptera</taxon>
        <taxon>Glossata</taxon>
        <taxon>Ditrysia</taxon>
        <taxon>Noctuoidea</taxon>
        <taxon>Noctuidae</taxon>
        <taxon>Plusiinae</taxon>
        <taxon>Chrysodeixis</taxon>
    </lineage>
</organism>
<feature type="transmembrane region" description="Helical" evidence="6">
    <location>
        <begin position="79"/>
        <end position="99"/>
    </location>
</feature>
<evidence type="ECO:0000256" key="1">
    <source>
        <dbReference type="ARBA" id="ARBA00004141"/>
    </source>
</evidence>
<feature type="compositionally biased region" description="Polar residues" evidence="5">
    <location>
        <begin position="494"/>
        <end position="503"/>
    </location>
</feature>
<keyword evidence="8" id="KW-1185">Reference proteome</keyword>
<dbReference type="Gene3D" id="4.10.410.10">
    <property type="entry name" value="Pancreatic trypsin inhibitor Kunitz domain"/>
    <property type="match status" value="1"/>
</dbReference>
<feature type="compositionally biased region" description="Acidic residues" evidence="5">
    <location>
        <begin position="423"/>
        <end position="432"/>
    </location>
</feature>
<keyword evidence="2 6" id="KW-0812">Transmembrane</keyword>
<evidence type="ECO:0000313" key="8">
    <source>
        <dbReference type="Proteomes" id="UP001154114"/>
    </source>
</evidence>
<keyword evidence="3 6" id="KW-1133">Transmembrane helix</keyword>
<name>A0A9N8PX81_CHRIL</name>
<dbReference type="Proteomes" id="UP001154114">
    <property type="component" value="Chromosome 5"/>
</dbReference>
<dbReference type="EMBL" id="LR824008">
    <property type="protein sequence ID" value="CAD0196514.1"/>
    <property type="molecule type" value="Genomic_DNA"/>
</dbReference>
<feature type="compositionally biased region" description="Acidic residues" evidence="5">
    <location>
        <begin position="444"/>
        <end position="481"/>
    </location>
</feature>
<dbReference type="SUPFAM" id="SSF48652">
    <property type="entry name" value="Tetraspanin"/>
    <property type="match status" value="1"/>
</dbReference>
<dbReference type="GO" id="GO:0004867">
    <property type="term" value="F:serine-type endopeptidase inhibitor activity"/>
    <property type="evidence" value="ECO:0007669"/>
    <property type="project" value="InterPro"/>
</dbReference>
<dbReference type="Pfam" id="PF00335">
    <property type="entry name" value="Tetraspanin"/>
    <property type="match status" value="1"/>
</dbReference>
<evidence type="ECO:0000256" key="2">
    <source>
        <dbReference type="ARBA" id="ARBA00022692"/>
    </source>
</evidence>
<protein>
    <submittedName>
        <fullName evidence="7">Uncharacterized protein</fullName>
    </submittedName>
</protein>
<feature type="transmembrane region" description="Helical" evidence="6">
    <location>
        <begin position="43"/>
        <end position="67"/>
    </location>
</feature>
<keyword evidence="4 6" id="KW-0472">Membrane</keyword>
<evidence type="ECO:0000256" key="5">
    <source>
        <dbReference type="SAM" id="MobiDB-lite"/>
    </source>
</evidence>
<feature type="region of interest" description="Disordered" evidence="5">
    <location>
        <begin position="423"/>
        <end position="503"/>
    </location>
</feature>
<dbReference type="InterPro" id="IPR018499">
    <property type="entry name" value="Tetraspanin/Peripherin"/>
</dbReference>
<dbReference type="InterPro" id="IPR008952">
    <property type="entry name" value="Tetraspanin_EC2_sf"/>
</dbReference>
<feature type="transmembrane region" description="Helical" evidence="6">
    <location>
        <begin position="245"/>
        <end position="264"/>
    </location>
</feature>
<dbReference type="Gene3D" id="1.10.1450.10">
    <property type="entry name" value="Tetraspanin"/>
    <property type="match status" value="1"/>
</dbReference>
<sequence>MATFEAKAEVEIKDDVNMEARGHEKKDKSGTLSNGKHCLKATFVVLGIISVIAALTLIVLAVLTSMATKAYDAEQTSRMVSMVLLAVSAAVMVCVVIYGEVAVFRKQRNPVHIAAVVLALLIIVQALIAGISVNVEPSDEAKLQRSLAESFKLAKEGNPRHAKIWSMTQSDLDCCGVYGPEDYRSSKLPYYFPPDVPIACCPSYDPSRSDLVQERDRELCKVKKTYYNGGCKDLVTIVFKETSSMVLTVTIILMVVEIVLMIVVPPEYCMANFNASDCGQEPKPVFSHYRPGSRCEIQMWRGCPTQNMFENEFLCNLNCIFRMVVPSTTTEAANVTESVEEISECEEVFNNGICTDMLSIVYTHVRGQCIAALWRGCETRNKFKNKTECDLFCDTYDGRFHKKLNELSEETLNDLNEALHEIEEDVTTEPEPEPPTTALRESEPDPEPEAETETEPEPEPESEPEPEPEPESEAEETESPEAETPTESAEATTNQDFSEVQMP</sequence>
<dbReference type="InterPro" id="IPR036880">
    <property type="entry name" value="Kunitz_BPTI_sf"/>
</dbReference>
<evidence type="ECO:0000256" key="4">
    <source>
        <dbReference type="ARBA" id="ARBA00023136"/>
    </source>
</evidence>
<dbReference type="AlphaFoldDB" id="A0A9N8PX81"/>
<evidence type="ECO:0000256" key="6">
    <source>
        <dbReference type="SAM" id="Phobius"/>
    </source>
</evidence>
<accession>A0A9N8PX81</accession>
<proteinExistence type="predicted"/>
<feature type="transmembrane region" description="Helical" evidence="6">
    <location>
        <begin position="111"/>
        <end position="135"/>
    </location>
</feature>
<dbReference type="GO" id="GO:0016020">
    <property type="term" value="C:membrane"/>
    <property type="evidence" value="ECO:0007669"/>
    <property type="project" value="UniProtKB-SubCell"/>
</dbReference>
<reference evidence="7" key="1">
    <citation type="submission" date="2021-12" db="EMBL/GenBank/DDBJ databases">
        <authorList>
            <person name="King R."/>
        </authorList>
    </citation>
    <scope>NUCLEOTIDE SEQUENCE</scope>
</reference>
<dbReference type="OrthoDB" id="71600at2759"/>
<evidence type="ECO:0000256" key="3">
    <source>
        <dbReference type="ARBA" id="ARBA00022989"/>
    </source>
</evidence>
<comment type="subcellular location">
    <subcellularLocation>
        <location evidence="1">Membrane</location>
        <topology evidence="1">Multi-pass membrane protein</topology>
    </subcellularLocation>
</comment>
<gene>
    <name evidence="7" type="ORF">CINC_LOCUS10804</name>
</gene>